<dbReference type="Proteomes" id="UP000238430">
    <property type="component" value="Unassembled WGS sequence"/>
</dbReference>
<gene>
    <name evidence="1" type="ORF">C7H61_07330</name>
</gene>
<name>A0A2T1NF28_9FLAO</name>
<dbReference type="OrthoDB" id="980645at2"/>
<evidence type="ECO:0000313" key="2">
    <source>
        <dbReference type="Proteomes" id="UP000238430"/>
    </source>
</evidence>
<comment type="caution">
    <text evidence="1">The sequence shown here is derived from an EMBL/GenBank/DDBJ whole genome shotgun (WGS) entry which is preliminary data.</text>
</comment>
<dbReference type="RefSeq" id="WP_106678489.1">
    <property type="nucleotide sequence ID" value="NZ_JACHWV010000007.1"/>
</dbReference>
<proteinExistence type="predicted"/>
<sequence>MKKWIFFFAVSLSALIIFNMLRVSFTFIYYELDPIGFIEELCENKDKPELQCNGKCHLKKVAQTTGDENEPVKIINFEELLLFKQDITDYKLQTNFYSLKRENFTYLNLYNFSYKSSCFHPPQV</sequence>
<protein>
    <submittedName>
        <fullName evidence="1">Uncharacterized protein</fullName>
    </submittedName>
</protein>
<dbReference type="AlphaFoldDB" id="A0A2T1NF28"/>
<organism evidence="1 2">
    <name type="scientific">Mesoflavibacter zeaxanthinifaciens subsp. sabulilitoris</name>
    <dbReference type="NCBI Taxonomy" id="1520893"/>
    <lineage>
        <taxon>Bacteria</taxon>
        <taxon>Pseudomonadati</taxon>
        <taxon>Bacteroidota</taxon>
        <taxon>Flavobacteriia</taxon>
        <taxon>Flavobacteriales</taxon>
        <taxon>Flavobacteriaceae</taxon>
        <taxon>Mesoflavibacter</taxon>
    </lineage>
</organism>
<evidence type="ECO:0000313" key="1">
    <source>
        <dbReference type="EMBL" id="PSG91055.1"/>
    </source>
</evidence>
<keyword evidence="2" id="KW-1185">Reference proteome</keyword>
<accession>A0A2T1NF28</accession>
<dbReference type="EMBL" id="PXOT01000022">
    <property type="protein sequence ID" value="PSG91055.1"/>
    <property type="molecule type" value="Genomic_DNA"/>
</dbReference>
<reference evidence="1 2" key="1">
    <citation type="submission" date="2018-03" db="EMBL/GenBank/DDBJ databases">
        <title>Mesoflavibacter sp. HG37 and Mesoflavibacter sp. HG96 sp.nov., two marine bacteria isolated from seawater of Western Pacific Ocean.</title>
        <authorList>
            <person name="Cheng H."/>
            <person name="Wu Y.-H."/>
            <person name="Guo L.-L."/>
            <person name="Xu X.-W."/>
        </authorList>
    </citation>
    <scope>NUCLEOTIDE SEQUENCE [LARGE SCALE GENOMIC DNA]</scope>
    <source>
        <strain evidence="1 2">KCTC 42117</strain>
    </source>
</reference>